<evidence type="ECO:0000313" key="1">
    <source>
        <dbReference type="EMBL" id="KAG8234236.1"/>
    </source>
</evidence>
<protein>
    <recommendedName>
        <fullName evidence="3">Reverse transcriptase</fullName>
    </recommendedName>
</protein>
<dbReference type="OrthoDB" id="6627741at2759"/>
<dbReference type="AlphaFoldDB" id="A0A8K0KHW3"/>
<proteinExistence type="predicted"/>
<comment type="caution">
    <text evidence="1">The sequence shown here is derived from an EMBL/GenBank/DDBJ whole genome shotgun (WGS) entry which is preliminary data.</text>
</comment>
<reference evidence="1" key="2">
    <citation type="submission" date="2017-10" db="EMBL/GenBank/DDBJ databases">
        <title>Ladona fulva Genome sequencing and assembly.</title>
        <authorList>
            <person name="Murali S."/>
            <person name="Richards S."/>
            <person name="Bandaranaike D."/>
            <person name="Bellair M."/>
            <person name="Blankenburg K."/>
            <person name="Chao H."/>
            <person name="Dinh H."/>
            <person name="Doddapaneni H."/>
            <person name="Dugan-Rocha S."/>
            <person name="Elkadiri S."/>
            <person name="Gnanaolivu R."/>
            <person name="Hernandez B."/>
            <person name="Skinner E."/>
            <person name="Javaid M."/>
            <person name="Lee S."/>
            <person name="Li M."/>
            <person name="Ming W."/>
            <person name="Munidasa M."/>
            <person name="Muniz J."/>
            <person name="Nguyen L."/>
            <person name="Hughes D."/>
            <person name="Osuji N."/>
            <person name="Pu L.-L."/>
            <person name="Puazo M."/>
            <person name="Qu C."/>
            <person name="Quiroz J."/>
            <person name="Raj R."/>
            <person name="Weissenberger G."/>
            <person name="Xin Y."/>
            <person name="Zou X."/>
            <person name="Han Y."/>
            <person name="Worley K."/>
            <person name="Muzny D."/>
            <person name="Gibbs R."/>
        </authorList>
    </citation>
    <scope>NUCLEOTIDE SEQUENCE</scope>
    <source>
        <strain evidence="1">Sampled in the wild</strain>
    </source>
</reference>
<dbReference type="Proteomes" id="UP000792457">
    <property type="component" value="Unassembled WGS sequence"/>
</dbReference>
<accession>A0A8K0KHW3</accession>
<organism evidence="1 2">
    <name type="scientific">Ladona fulva</name>
    <name type="common">Scarce chaser dragonfly</name>
    <name type="synonym">Libellula fulva</name>
    <dbReference type="NCBI Taxonomy" id="123851"/>
    <lineage>
        <taxon>Eukaryota</taxon>
        <taxon>Metazoa</taxon>
        <taxon>Ecdysozoa</taxon>
        <taxon>Arthropoda</taxon>
        <taxon>Hexapoda</taxon>
        <taxon>Insecta</taxon>
        <taxon>Pterygota</taxon>
        <taxon>Palaeoptera</taxon>
        <taxon>Odonata</taxon>
        <taxon>Epiprocta</taxon>
        <taxon>Anisoptera</taxon>
        <taxon>Libelluloidea</taxon>
        <taxon>Libellulidae</taxon>
        <taxon>Ladona</taxon>
    </lineage>
</organism>
<sequence length="112" mass="12369">MEDTDLKILSLNVRSVRGIAKWAQLTAFMEAHRPDVGFGLRFTDILRTLYNGAVCMIRVGSSLTPPIPFRRGIRQGCPLSGQLFSLAFEPLVRALKSSPRFPVIPRQGSPSA</sequence>
<evidence type="ECO:0008006" key="3">
    <source>
        <dbReference type="Google" id="ProtNLM"/>
    </source>
</evidence>
<gene>
    <name evidence="1" type="ORF">J437_LFUL007742</name>
</gene>
<evidence type="ECO:0000313" key="2">
    <source>
        <dbReference type="Proteomes" id="UP000792457"/>
    </source>
</evidence>
<dbReference type="EMBL" id="KZ308791">
    <property type="protein sequence ID" value="KAG8234236.1"/>
    <property type="molecule type" value="Genomic_DNA"/>
</dbReference>
<reference evidence="1" key="1">
    <citation type="submission" date="2013-04" db="EMBL/GenBank/DDBJ databases">
        <authorList>
            <person name="Qu J."/>
            <person name="Murali S.C."/>
            <person name="Bandaranaike D."/>
            <person name="Bellair M."/>
            <person name="Blankenburg K."/>
            <person name="Chao H."/>
            <person name="Dinh H."/>
            <person name="Doddapaneni H."/>
            <person name="Downs B."/>
            <person name="Dugan-Rocha S."/>
            <person name="Elkadiri S."/>
            <person name="Gnanaolivu R.D."/>
            <person name="Hernandez B."/>
            <person name="Javaid M."/>
            <person name="Jayaseelan J.C."/>
            <person name="Lee S."/>
            <person name="Li M."/>
            <person name="Ming W."/>
            <person name="Munidasa M."/>
            <person name="Muniz J."/>
            <person name="Nguyen L."/>
            <person name="Ongeri F."/>
            <person name="Osuji N."/>
            <person name="Pu L.-L."/>
            <person name="Puazo M."/>
            <person name="Qu C."/>
            <person name="Quiroz J."/>
            <person name="Raj R."/>
            <person name="Weissenberger G."/>
            <person name="Xin Y."/>
            <person name="Zou X."/>
            <person name="Han Y."/>
            <person name="Richards S."/>
            <person name="Worley K."/>
            <person name="Muzny D."/>
            <person name="Gibbs R."/>
        </authorList>
    </citation>
    <scope>NUCLEOTIDE SEQUENCE</scope>
    <source>
        <strain evidence="1">Sampled in the wild</strain>
    </source>
</reference>
<keyword evidence="2" id="KW-1185">Reference proteome</keyword>
<name>A0A8K0KHW3_LADFU</name>